<dbReference type="EMBL" id="JAGSOJ010000007">
    <property type="protein sequence ID" value="MCM1992853.1"/>
    <property type="molecule type" value="Genomic_DNA"/>
</dbReference>
<dbReference type="PANTHER" id="PTHR33434">
    <property type="entry name" value="DEGV DOMAIN-CONTAINING PROTEIN DR_1986-RELATED"/>
    <property type="match status" value="1"/>
</dbReference>
<keyword evidence="2" id="KW-1133">Transmembrane helix</keyword>
<keyword evidence="4" id="KW-1185">Reference proteome</keyword>
<dbReference type="Proteomes" id="UP001056429">
    <property type="component" value="Unassembled WGS sequence"/>
</dbReference>
<dbReference type="Pfam" id="PF02645">
    <property type="entry name" value="DegV"/>
    <property type="match status" value="1"/>
</dbReference>
<feature type="transmembrane region" description="Helical" evidence="2">
    <location>
        <begin position="257"/>
        <end position="280"/>
    </location>
</feature>
<organism evidence="3 4">
    <name type="scientific">Oceanirhabdus seepicola</name>
    <dbReference type="NCBI Taxonomy" id="2828781"/>
    <lineage>
        <taxon>Bacteria</taxon>
        <taxon>Bacillati</taxon>
        <taxon>Bacillota</taxon>
        <taxon>Clostridia</taxon>
        <taxon>Eubacteriales</taxon>
        <taxon>Clostridiaceae</taxon>
        <taxon>Oceanirhabdus</taxon>
    </lineage>
</organism>
<dbReference type="AlphaFoldDB" id="A0A9J6PDS1"/>
<dbReference type="InterPro" id="IPR043168">
    <property type="entry name" value="DegV_C"/>
</dbReference>
<evidence type="ECO:0000256" key="2">
    <source>
        <dbReference type="SAM" id="Phobius"/>
    </source>
</evidence>
<dbReference type="NCBIfam" id="TIGR00762">
    <property type="entry name" value="DegV"/>
    <property type="match status" value="1"/>
</dbReference>
<reference evidence="3" key="2">
    <citation type="submission" date="2021-04" db="EMBL/GenBank/DDBJ databases">
        <authorList>
            <person name="Dong X."/>
        </authorList>
    </citation>
    <scope>NUCLEOTIDE SEQUENCE</scope>
    <source>
        <strain evidence="3">ZWT</strain>
    </source>
</reference>
<dbReference type="SUPFAM" id="SSF82549">
    <property type="entry name" value="DAK1/DegV-like"/>
    <property type="match status" value="1"/>
</dbReference>
<proteinExistence type="predicted"/>
<dbReference type="InterPro" id="IPR003797">
    <property type="entry name" value="DegV"/>
</dbReference>
<evidence type="ECO:0000313" key="4">
    <source>
        <dbReference type="Proteomes" id="UP001056429"/>
    </source>
</evidence>
<keyword evidence="2" id="KW-0472">Membrane</keyword>
<dbReference type="InterPro" id="IPR050270">
    <property type="entry name" value="DegV_domain_contain"/>
</dbReference>
<gene>
    <name evidence="3" type="ORF">KDK92_24300</name>
</gene>
<keyword evidence="1" id="KW-0446">Lipid-binding</keyword>
<evidence type="ECO:0000256" key="1">
    <source>
        <dbReference type="ARBA" id="ARBA00023121"/>
    </source>
</evidence>
<dbReference type="GO" id="GO:0008289">
    <property type="term" value="F:lipid binding"/>
    <property type="evidence" value="ECO:0007669"/>
    <property type="project" value="UniProtKB-KW"/>
</dbReference>
<protein>
    <submittedName>
        <fullName evidence="3">DegV family protein</fullName>
    </submittedName>
</protein>
<dbReference type="Gene3D" id="3.30.1180.10">
    <property type="match status" value="1"/>
</dbReference>
<sequence>MTKIIVDSTCDLPIEFLKENNIDVLPLRVLINDQEYFDKQNIKTEEVFNFMKKGIVPRTSLPRLDVIREVFTEKCINREDFIYLALSSKLSGTFQAAKLIMEELRETYPEINMEVIDTKGASMGIGLMVMELINMIKQGASFSMLIDAVGFYKDNSSQYFTLSNLNWLTKGGRLPKSKAIIGTVMNIKPVLAIMDGSIEVIKSIRGSKKSLKYIVDTVIDEMNIRDCEHIGIAHCDDSQSAEFIKSRIKELYPNKKVMITTIGSVLASHIGIGGIGVFTLSTYKE</sequence>
<accession>A0A9J6PDS1</accession>
<dbReference type="RefSeq" id="WP_250862019.1">
    <property type="nucleotide sequence ID" value="NZ_JAGSOJ010000007.1"/>
</dbReference>
<reference evidence="3" key="1">
    <citation type="journal article" date="2021" name="mSystems">
        <title>Bacteria and Archaea Synergistically Convert Glycine Betaine to Biogenic Methane in the Formosa Cold Seep of the South China Sea.</title>
        <authorList>
            <person name="Li L."/>
            <person name="Zhang W."/>
            <person name="Zhang S."/>
            <person name="Song L."/>
            <person name="Sun Q."/>
            <person name="Zhang H."/>
            <person name="Xiang H."/>
            <person name="Dong X."/>
        </authorList>
    </citation>
    <scope>NUCLEOTIDE SEQUENCE</scope>
    <source>
        <strain evidence="3">ZWT</strain>
    </source>
</reference>
<dbReference type="PANTHER" id="PTHR33434:SF2">
    <property type="entry name" value="FATTY ACID-BINDING PROTEIN TM_1468"/>
    <property type="match status" value="1"/>
</dbReference>
<evidence type="ECO:0000313" key="3">
    <source>
        <dbReference type="EMBL" id="MCM1992853.1"/>
    </source>
</evidence>
<keyword evidence="2" id="KW-0812">Transmembrane</keyword>
<dbReference type="Gene3D" id="3.40.50.10170">
    <property type="match status" value="1"/>
</dbReference>
<comment type="caution">
    <text evidence="3">The sequence shown here is derived from an EMBL/GenBank/DDBJ whole genome shotgun (WGS) entry which is preliminary data.</text>
</comment>
<name>A0A9J6PDS1_9CLOT</name>
<dbReference type="PROSITE" id="PS51482">
    <property type="entry name" value="DEGV"/>
    <property type="match status" value="1"/>
</dbReference>